<dbReference type="EMBL" id="LR792683">
    <property type="protein sequence ID" value="CAB3394729.1"/>
    <property type="molecule type" value="Genomic_DNA"/>
</dbReference>
<evidence type="ECO:0000313" key="1">
    <source>
        <dbReference type="EMBL" id="CAB3394729.1"/>
    </source>
</evidence>
<name>A0A6F9EAB9_9BACL</name>
<organism evidence="1 2">
    <name type="scientific">Kyrpidia spormannii</name>
    <dbReference type="NCBI Taxonomy" id="2055160"/>
    <lineage>
        <taxon>Bacteria</taxon>
        <taxon>Bacillati</taxon>
        <taxon>Bacillota</taxon>
        <taxon>Bacilli</taxon>
        <taxon>Bacillales</taxon>
        <taxon>Alicyclobacillaceae</taxon>
        <taxon>Kyrpidia</taxon>
    </lineage>
</organism>
<protein>
    <submittedName>
        <fullName evidence="1">Uncharacterized protein</fullName>
    </submittedName>
</protein>
<dbReference type="Proteomes" id="UP000502196">
    <property type="component" value="Chromosome"/>
</dbReference>
<evidence type="ECO:0000313" key="2">
    <source>
        <dbReference type="Proteomes" id="UP000502196"/>
    </source>
</evidence>
<sequence length="56" mass="6289">MRFSFKPSIALSVELHPHHVAAPTLTCFVDPDKEETLWATRQLCSPVPRLVSRSSV</sequence>
<accession>A0A6F9EAB9</accession>
<dbReference type="AlphaFoldDB" id="A0A6F9EAB9"/>
<reference evidence="1 2" key="1">
    <citation type="submission" date="2020-04" db="EMBL/GenBank/DDBJ databases">
        <authorList>
            <person name="Hogendoorn C."/>
        </authorList>
    </citation>
    <scope>NUCLEOTIDE SEQUENCE [LARGE SCALE GENOMIC DNA]</scope>
    <source>
        <strain evidence="1">COOX1</strain>
    </source>
</reference>
<proteinExistence type="predicted"/>
<gene>
    <name evidence="1" type="ORF">COOX1_2562</name>
</gene>